<organism evidence="1 2">
    <name type="scientific">Trichinella nativa</name>
    <dbReference type="NCBI Taxonomy" id="6335"/>
    <lineage>
        <taxon>Eukaryota</taxon>
        <taxon>Metazoa</taxon>
        <taxon>Ecdysozoa</taxon>
        <taxon>Nematoda</taxon>
        <taxon>Enoplea</taxon>
        <taxon>Dorylaimia</taxon>
        <taxon>Trichinellida</taxon>
        <taxon>Trichinellidae</taxon>
        <taxon>Trichinella</taxon>
    </lineage>
</organism>
<name>A0A0V1LHM3_9BILA</name>
<accession>A0A0V1LHM3</accession>
<dbReference type="Proteomes" id="UP000054721">
    <property type="component" value="Unassembled WGS sequence"/>
</dbReference>
<keyword evidence="2" id="KW-1185">Reference proteome</keyword>
<reference evidence="1 2" key="1">
    <citation type="submission" date="2015-05" db="EMBL/GenBank/DDBJ databases">
        <title>Evolution of Trichinella species and genotypes.</title>
        <authorList>
            <person name="Korhonen P.K."/>
            <person name="Edoardo P."/>
            <person name="Giuseppe L.R."/>
            <person name="Gasser R.B."/>
        </authorList>
    </citation>
    <scope>NUCLEOTIDE SEQUENCE [LARGE SCALE GENOMIC DNA]</scope>
    <source>
        <strain evidence="1">ISS10</strain>
    </source>
</reference>
<evidence type="ECO:0000313" key="2">
    <source>
        <dbReference type="Proteomes" id="UP000054721"/>
    </source>
</evidence>
<protein>
    <submittedName>
        <fullName evidence="1">Uncharacterized protein</fullName>
    </submittedName>
</protein>
<comment type="caution">
    <text evidence="1">The sequence shown here is derived from an EMBL/GenBank/DDBJ whole genome shotgun (WGS) entry which is preliminary data.</text>
</comment>
<sequence>MDFRELNSYIENHTADADVCSQKLREWRRQGVDVALIELKKAYLQIRIDKSLWRYQTVAFKTYYNHT</sequence>
<proteinExistence type="predicted"/>
<evidence type="ECO:0000313" key="1">
    <source>
        <dbReference type="EMBL" id="KRZ59014.1"/>
    </source>
</evidence>
<dbReference type="EMBL" id="JYDW01000048">
    <property type="protein sequence ID" value="KRZ59014.1"/>
    <property type="molecule type" value="Genomic_DNA"/>
</dbReference>
<dbReference type="OrthoDB" id="6375508at2759"/>
<gene>
    <name evidence="1" type="ORF">T02_4486</name>
</gene>
<dbReference type="AlphaFoldDB" id="A0A0V1LHM3"/>
<dbReference type="STRING" id="6335.A0A0V1LHM3"/>